<feature type="chain" id="PRO_5015147016" evidence="3">
    <location>
        <begin position="22"/>
        <end position="1080"/>
    </location>
</feature>
<feature type="transmembrane region" description="Helical" evidence="2">
    <location>
        <begin position="779"/>
        <end position="800"/>
    </location>
</feature>
<name>A0A2P8F954_9BACT</name>
<dbReference type="PROSITE" id="PS50109">
    <property type="entry name" value="HIS_KIN"/>
    <property type="match status" value="1"/>
</dbReference>
<dbReference type="PANTHER" id="PTHR43547">
    <property type="entry name" value="TWO-COMPONENT HISTIDINE KINASE"/>
    <property type="match status" value="1"/>
</dbReference>
<dbReference type="SMART" id="SM00387">
    <property type="entry name" value="HATPase_c"/>
    <property type="match status" value="1"/>
</dbReference>
<dbReference type="InterPro" id="IPR013783">
    <property type="entry name" value="Ig-like_fold"/>
</dbReference>
<dbReference type="RefSeq" id="WP_106599768.1">
    <property type="nucleotide sequence ID" value="NZ_PYAS01000032.1"/>
</dbReference>
<protein>
    <submittedName>
        <fullName evidence="5">Signal transduction histidine kinase</fullName>
    </submittedName>
</protein>
<dbReference type="InterPro" id="IPR015943">
    <property type="entry name" value="WD40/YVTN_repeat-like_dom_sf"/>
</dbReference>
<dbReference type="PANTHER" id="PTHR43547:SF2">
    <property type="entry name" value="HYBRID SIGNAL TRANSDUCTION HISTIDINE KINASE C"/>
    <property type="match status" value="1"/>
</dbReference>
<dbReference type="InterPro" id="IPR036097">
    <property type="entry name" value="HisK_dim/P_sf"/>
</dbReference>
<gene>
    <name evidence="5" type="ORF">CLV60_13224</name>
</gene>
<dbReference type="Gene3D" id="3.30.565.10">
    <property type="entry name" value="Histidine kinase-like ATPase, C-terminal domain"/>
    <property type="match status" value="1"/>
</dbReference>
<dbReference type="OrthoDB" id="900403at2"/>
<evidence type="ECO:0000313" key="6">
    <source>
        <dbReference type="Proteomes" id="UP000241964"/>
    </source>
</evidence>
<dbReference type="Proteomes" id="UP000241964">
    <property type="component" value="Unassembled WGS sequence"/>
</dbReference>
<evidence type="ECO:0000256" key="1">
    <source>
        <dbReference type="ARBA" id="ARBA00022553"/>
    </source>
</evidence>
<evidence type="ECO:0000256" key="2">
    <source>
        <dbReference type="SAM" id="Phobius"/>
    </source>
</evidence>
<dbReference type="Pfam" id="PF02518">
    <property type="entry name" value="HATPase_c"/>
    <property type="match status" value="1"/>
</dbReference>
<feature type="signal peptide" evidence="3">
    <location>
        <begin position="1"/>
        <end position="21"/>
    </location>
</feature>
<feature type="domain" description="Histidine kinase" evidence="4">
    <location>
        <begin position="853"/>
        <end position="1070"/>
    </location>
</feature>
<proteinExistence type="predicted"/>
<dbReference type="GO" id="GO:0000155">
    <property type="term" value="F:phosphorelay sensor kinase activity"/>
    <property type="evidence" value="ECO:0007669"/>
    <property type="project" value="InterPro"/>
</dbReference>
<sequence>MKKLLIFLLALCAGSPNTLYGQVGYSVSQYTADNGLPQNSVKGISSDDDGFVWLATEDGLVRFDGHHFEVFNGSNLNIASNRVASIRSSVRTHVLKALGRPERVKVAYARFWPHYSVKIEAGHATADSNYYPNRDRRMLSLGLDINDLNDITYVVGLPDLLYSDSTGNDHHMIMAGSGEGNFFMITKNKIVYYQDWKKRYQRPSAGSQLWNYFSIGKKLYYRIGQGEYIQISQSKTSHFTLAPAVEDPSKNHQQTERQKFYWNGNSEQAFLFSGKNLYMLVQQGNGDLSAKLLVEDFDLHALGVDVIYLDNVSQKVFLGSRVNGLFVLSKTQFTPVVVKGEVGENVFYAQVPYSASSVITPTGIIIGKGPIPGQTSHKSVSQIAKINPFEKRIMLKSRNGTIWTKRYETLLRIDQKSLRPDQVWTFENEITALCEGADNDIWIGVINKGLYRGHTVADKIRPRLIKDQALKEITCLEPGGESEVLAGTLKGLYRVNTLTETSSLIEGTRGIHIKSIHPSDNGRVWITGLETGLMLLTADGKLTRFPLDRKRYLASSHCVVEDGLGYLWITTNKGLFQVKKNDLLVYAQKYPGKIDNTNYGTTRRYTGGLYYHYHAKDEGFNTNEFNGECQPCGVKLASGFISLPSLNGLIWFQPTEIRRHLPDERIILSAVEANGIPVSYSGETIDFPQNAEDVRLYFATAYLGHKDNLNVSYAVVKRSETVAASDWIPLETDELTVNLTGHYSGEYSLFVRKNNGFGLDNYEIKHIGLNFSERWYENIWIILAISLAIIALVILATFAYNRHRLRSMRQKNTELEEVIAVRTDKLSRSLEDLEASRKDMDQQIYLLSRIVASISHDIQSPLRYVSFASKRIPDLAGSGQIDEISKVGLMVSNMSDRMGSMLEQLVSFARAQLYGKKMTFETVNIYQLIQEKYELFRETVHTNASAFYNEIPENKHVDASYQLLSIIIHNLLDNATKYTLRGEIRVYLNNSQPDTKEIIIANTATNLPEEIFELLTLEDNDAAIEKFSNSSQLKGLGLLIVKEVATLANIAVWVSQTDYIRFHLRLPRPGTLVKSQTETE</sequence>
<dbReference type="InterPro" id="IPR005467">
    <property type="entry name" value="His_kinase_dom"/>
</dbReference>
<keyword evidence="2" id="KW-1133">Transmembrane helix</keyword>
<keyword evidence="6" id="KW-1185">Reference proteome</keyword>
<organism evidence="5 6">
    <name type="scientific">Dyadobacter jiangsuensis</name>
    <dbReference type="NCBI Taxonomy" id="1591085"/>
    <lineage>
        <taxon>Bacteria</taxon>
        <taxon>Pseudomonadati</taxon>
        <taxon>Bacteroidota</taxon>
        <taxon>Cytophagia</taxon>
        <taxon>Cytophagales</taxon>
        <taxon>Spirosomataceae</taxon>
        <taxon>Dyadobacter</taxon>
    </lineage>
</organism>
<keyword evidence="2" id="KW-0812">Transmembrane</keyword>
<dbReference type="Gene3D" id="2.60.40.10">
    <property type="entry name" value="Immunoglobulins"/>
    <property type="match status" value="1"/>
</dbReference>
<dbReference type="AlphaFoldDB" id="A0A2P8F954"/>
<dbReference type="Gene3D" id="2.130.10.10">
    <property type="entry name" value="YVTN repeat-like/Quinoprotein amine dehydrogenase"/>
    <property type="match status" value="2"/>
</dbReference>
<evidence type="ECO:0000256" key="3">
    <source>
        <dbReference type="SAM" id="SignalP"/>
    </source>
</evidence>
<keyword evidence="5" id="KW-0808">Transferase</keyword>
<keyword evidence="1" id="KW-0597">Phosphoprotein</keyword>
<dbReference type="InterPro" id="IPR003594">
    <property type="entry name" value="HATPase_dom"/>
</dbReference>
<comment type="caution">
    <text evidence="5">The sequence shown here is derived from an EMBL/GenBank/DDBJ whole genome shotgun (WGS) entry which is preliminary data.</text>
</comment>
<dbReference type="SUPFAM" id="SSF47384">
    <property type="entry name" value="Homodimeric domain of signal transducing histidine kinase"/>
    <property type="match status" value="1"/>
</dbReference>
<keyword evidence="5" id="KW-0418">Kinase</keyword>
<accession>A0A2P8F954</accession>
<keyword evidence="2" id="KW-0472">Membrane</keyword>
<dbReference type="SUPFAM" id="SSF63829">
    <property type="entry name" value="Calcium-dependent phosphotriesterase"/>
    <property type="match status" value="1"/>
</dbReference>
<reference evidence="5 6" key="1">
    <citation type="submission" date="2018-03" db="EMBL/GenBank/DDBJ databases">
        <title>Genomic Encyclopedia of Archaeal and Bacterial Type Strains, Phase II (KMG-II): from individual species to whole genera.</title>
        <authorList>
            <person name="Goeker M."/>
        </authorList>
    </citation>
    <scope>NUCLEOTIDE SEQUENCE [LARGE SCALE GENOMIC DNA]</scope>
    <source>
        <strain evidence="5 6">DSM 29057</strain>
    </source>
</reference>
<evidence type="ECO:0000313" key="5">
    <source>
        <dbReference type="EMBL" id="PSL18244.1"/>
    </source>
</evidence>
<keyword evidence="3" id="KW-0732">Signal</keyword>
<dbReference type="EMBL" id="PYAS01000032">
    <property type="protein sequence ID" value="PSL18244.1"/>
    <property type="molecule type" value="Genomic_DNA"/>
</dbReference>
<evidence type="ECO:0000259" key="4">
    <source>
        <dbReference type="PROSITE" id="PS50109"/>
    </source>
</evidence>
<dbReference type="InterPro" id="IPR036890">
    <property type="entry name" value="HATPase_C_sf"/>
</dbReference>
<dbReference type="SUPFAM" id="SSF55874">
    <property type="entry name" value="ATPase domain of HSP90 chaperone/DNA topoisomerase II/histidine kinase"/>
    <property type="match status" value="1"/>
</dbReference>
<dbReference type="Gene3D" id="1.10.287.130">
    <property type="match status" value="1"/>
</dbReference>
<dbReference type="CDD" id="cd00075">
    <property type="entry name" value="HATPase"/>
    <property type="match status" value="1"/>
</dbReference>